<dbReference type="eggNOG" id="KOG4805">
    <property type="taxonomic scope" value="Eukaryota"/>
</dbReference>
<proteinExistence type="predicted"/>
<organism evidence="3">
    <name type="scientific">Caenorhabditis brenneri</name>
    <name type="common">Nematode worm</name>
    <dbReference type="NCBI Taxonomy" id="135651"/>
    <lineage>
        <taxon>Eukaryota</taxon>
        <taxon>Metazoa</taxon>
        <taxon>Ecdysozoa</taxon>
        <taxon>Nematoda</taxon>
        <taxon>Chromadorea</taxon>
        <taxon>Rhabditida</taxon>
        <taxon>Rhabditina</taxon>
        <taxon>Rhabditomorpha</taxon>
        <taxon>Rhabditoidea</taxon>
        <taxon>Rhabditidae</taxon>
        <taxon>Peloderinae</taxon>
        <taxon>Caenorhabditis</taxon>
    </lineage>
</organism>
<feature type="region of interest" description="Disordered" evidence="1">
    <location>
        <begin position="292"/>
        <end position="321"/>
    </location>
</feature>
<feature type="compositionally biased region" description="Basic and acidic residues" evidence="1">
    <location>
        <begin position="411"/>
        <end position="428"/>
    </location>
</feature>
<dbReference type="STRING" id="135651.G0MDG6"/>
<name>G0MDG6_CAEBE</name>
<sequence length="925" mass="104965">MDQNNQNNQNDQNPFLHLNPFENFGPGHALHDFGLALQALHRHNIANGLPIDRGNEFVRQQLARIDDYLPQEARERREQREQRAQQPAFGQIRIERVPSPVFYVPQGPQAAAGQQAAAPMIPPQLAQFGQGGNQGQIGQFQGIPNMVDPMNFANFLPLPPLPPPVAAPLPMQQVPPQQAAPGQGGNQNRMANRMAGPPPPGFEFQNPLALFGPGFENFLRDEFPVRQLPQEGAAPVDEQIIEDVQINENQEFADDEQLDEEAEEAEQVDFAQVEIEAEQQIANLQHLADLGQIGRGPDPQPMEQEPQAVAPNPDSPEVADDMEYDEGHEDVNDMFELLEEEEVRPPPQRDLGPIQYTPPSFEGEGLRDIFGLDEEVPKASTPPPAPQQIDPYAKPANNIPIYKQHAALSLEAREAQKKRDPNYDPFEFRDDDDDEMAAPRRASLESNYKKSPKNEKKREQLKHVYVSKTGFEFQGGTAKQSKSSDMTKLVTLADQIQDQRDAEMTSRFIKPTQIRSSECAKNQRVATKEEPLLPKFVIKTMEVSQRKTSRSQKRNSKDDDDFPEKSYSIMQVDRNYMPSYIFTDPSYNEVDKTRMMAFGPAEGAVKGDYLVNRSDVLSENCPIYKVDGADILQKLVSYAKQGTNRIFYQNITQYSGWGQEVAHKYFRISVNVIKKFKLDVTVEPVIPLSEIFCASSIESFRHPGTFKDPDPDVKEIIEGVTDDRQIALNTLLQACLSQVFSKNYIQKLREKKNWEFSNALTRIELHNQECEAMILNRIPIKMEFKKCIGTYTRLVITETSFHNRTACQVCQNQISTRILQFFDDSFYDLNLQVDLKLDETNPLVVNIFACATCSKALESLHKMHHLKFHMLRSCQAKLEEIGIRQIEMSGDALVREAEADKGWMESVIQGYCSLWDQVKIDFENI</sequence>
<gene>
    <name evidence="2" type="ORF">CAEBREN_28186</name>
</gene>
<accession>G0MDG6</accession>
<dbReference type="GO" id="GO:0005634">
    <property type="term" value="C:nucleus"/>
    <property type="evidence" value="ECO:0007669"/>
    <property type="project" value="TreeGrafter"/>
</dbReference>
<feature type="compositionally biased region" description="Low complexity" evidence="1">
    <location>
        <begin position="1"/>
        <end position="13"/>
    </location>
</feature>
<dbReference type="Proteomes" id="UP000008068">
    <property type="component" value="Unassembled WGS sequence"/>
</dbReference>
<dbReference type="PANTHER" id="PTHR14689:SF0">
    <property type="entry name" value="COILED-COIL DOMAIN-CONTAINING PROTEIN 82"/>
    <property type="match status" value="1"/>
</dbReference>
<reference evidence="3" key="1">
    <citation type="submission" date="2011-07" db="EMBL/GenBank/DDBJ databases">
        <authorList>
            <consortium name="Caenorhabditis brenneri Sequencing and Analysis Consortium"/>
            <person name="Wilson R.K."/>
        </authorList>
    </citation>
    <scope>NUCLEOTIDE SEQUENCE [LARGE SCALE GENOMIC DNA]</scope>
    <source>
        <strain evidence="3">PB2801</strain>
    </source>
</reference>
<dbReference type="AlphaFoldDB" id="G0MDG6"/>
<keyword evidence="3" id="KW-1185">Reference proteome</keyword>
<feature type="region of interest" description="Disordered" evidence="1">
    <location>
        <begin position="341"/>
        <end position="460"/>
    </location>
</feature>
<feature type="region of interest" description="Disordered" evidence="1">
    <location>
        <begin position="1"/>
        <end position="20"/>
    </location>
</feature>
<dbReference type="OrthoDB" id="309640at2759"/>
<evidence type="ECO:0000256" key="1">
    <source>
        <dbReference type="SAM" id="MobiDB-lite"/>
    </source>
</evidence>
<dbReference type="EMBL" id="GL379790">
    <property type="protein sequence ID" value="EGT49538.1"/>
    <property type="molecule type" value="Genomic_DNA"/>
</dbReference>
<evidence type="ECO:0000313" key="2">
    <source>
        <dbReference type="EMBL" id="EGT49538.1"/>
    </source>
</evidence>
<feature type="region of interest" description="Disordered" evidence="1">
    <location>
        <begin position="543"/>
        <end position="565"/>
    </location>
</feature>
<dbReference type="InParanoid" id="G0MDG6"/>
<dbReference type="PANTHER" id="PTHR14689">
    <property type="entry name" value="PHORBOL-ESTER_DAG-TYPE DOMAIN-CONTAINING PROTEIN"/>
    <property type="match status" value="1"/>
</dbReference>
<protein>
    <submittedName>
        <fullName evidence="2">Uncharacterized protein</fullName>
    </submittedName>
</protein>
<dbReference type="HOGENOM" id="CLU_315735_0_0_1"/>
<evidence type="ECO:0000313" key="3">
    <source>
        <dbReference type="Proteomes" id="UP000008068"/>
    </source>
</evidence>